<sequence>LGWSSPKCCSPVQETQPHSPGRALITQPVSFLVDRIHFLFFFLFLALRDRRFKRCLQASWTVKHTSDLLLCLH</sequence>
<organism evidence="2">
    <name type="scientific">Iconisemion striatum</name>
    <dbReference type="NCBI Taxonomy" id="60296"/>
    <lineage>
        <taxon>Eukaryota</taxon>
        <taxon>Metazoa</taxon>
        <taxon>Chordata</taxon>
        <taxon>Craniata</taxon>
        <taxon>Vertebrata</taxon>
        <taxon>Euteleostomi</taxon>
        <taxon>Actinopterygii</taxon>
        <taxon>Neopterygii</taxon>
        <taxon>Teleostei</taxon>
        <taxon>Neoteleostei</taxon>
        <taxon>Acanthomorphata</taxon>
        <taxon>Ovalentaria</taxon>
        <taxon>Atherinomorphae</taxon>
        <taxon>Cyprinodontiformes</taxon>
        <taxon>Nothobranchiidae</taxon>
        <taxon>Iconisemion</taxon>
    </lineage>
</organism>
<reference evidence="2" key="2">
    <citation type="submission" date="2016-06" db="EMBL/GenBank/DDBJ databases">
        <title>The genome of a short-lived fish provides insights into sex chromosome evolution and the genetic control of aging.</title>
        <authorList>
            <person name="Reichwald K."/>
            <person name="Felder M."/>
            <person name="Petzold A."/>
            <person name="Koch P."/>
            <person name="Groth M."/>
            <person name="Platzer M."/>
        </authorList>
    </citation>
    <scope>NUCLEOTIDE SEQUENCE</scope>
    <source>
        <tissue evidence="2">Brain</tissue>
    </source>
</reference>
<accession>A0A1A7XH38</accession>
<name>A0A1A7XH38_9TELE</name>
<keyword evidence="1" id="KW-0812">Transmembrane</keyword>
<dbReference type="AlphaFoldDB" id="A0A1A7XH38"/>
<keyword evidence="1" id="KW-0472">Membrane</keyword>
<keyword evidence="1" id="KW-1133">Transmembrane helix</keyword>
<evidence type="ECO:0000256" key="1">
    <source>
        <dbReference type="SAM" id="Phobius"/>
    </source>
</evidence>
<protein>
    <submittedName>
        <fullName evidence="2">Activation-induced cytidine deaminase</fullName>
    </submittedName>
</protein>
<feature type="non-terminal residue" evidence="2">
    <location>
        <position position="1"/>
    </location>
</feature>
<reference evidence="2" key="1">
    <citation type="submission" date="2016-05" db="EMBL/GenBank/DDBJ databases">
        <authorList>
            <person name="Lavstsen T."/>
            <person name="Jespersen J.S."/>
        </authorList>
    </citation>
    <scope>NUCLEOTIDE SEQUENCE</scope>
    <source>
        <tissue evidence="2">Brain</tissue>
    </source>
</reference>
<gene>
    <name evidence="2" type="primary">AICDA</name>
</gene>
<dbReference type="EMBL" id="HADW01015977">
    <property type="protein sequence ID" value="SBP17377.1"/>
    <property type="molecule type" value="Transcribed_RNA"/>
</dbReference>
<evidence type="ECO:0000313" key="2">
    <source>
        <dbReference type="EMBL" id="SBP17377.1"/>
    </source>
</evidence>
<proteinExistence type="predicted"/>
<feature type="transmembrane region" description="Helical" evidence="1">
    <location>
        <begin position="29"/>
        <end position="47"/>
    </location>
</feature>